<reference evidence="1" key="1">
    <citation type="submission" date="2016-04" db="EMBL/GenBank/DDBJ databases">
        <authorList>
            <person name="Nguyen H.D."/>
            <person name="Samba Siva P."/>
            <person name="Cullis J."/>
            <person name="Levesque C.A."/>
            <person name="Hambleton S."/>
        </authorList>
    </citation>
    <scope>NUCLEOTIDE SEQUENCE</scope>
    <source>
        <strain evidence="1">DAOMC 236416</strain>
    </source>
</reference>
<dbReference type="AlphaFoldDB" id="A0A177TNT7"/>
<evidence type="ECO:0000313" key="1">
    <source>
        <dbReference type="EMBL" id="KAE8248876.1"/>
    </source>
</evidence>
<comment type="caution">
    <text evidence="1">The sequence shown here is derived from an EMBL/GenBank/DDBJ whole genome shotgun (WGS) entry which is preliminary data.</text>
</comment>
<gene>
    <name evidence="1" type="ORF">A4X13_0g5439</name>
</gene>
<dbReference type="InterPro" id="IPR000073">
    <property type="entry name" value="AB_hydrolase_1"/>
</dbReference>
<protein>
    <submittedName>
        <fullName evidence="1">Uncharacterized protein</fullName>
    </submittedName>
</protein>
<proteinExistence type="predicted"/>
<sequence>MAMSANPTYVEHSRFYVTPLRSPPSDPSAPPTQVRYHYLDVRPTSTIPIKAHLLLLHGFPDTGAQAWNRLFGQLTSYGFRLIVPDLLGYGRTSSPTRAQGRLAEFGMRSMSVDLAGLLDHAKAGVGASVGAPKWGGGETGGKVVVVAHDWGAGLAWKFVSVFPERVLGVATICVPYMSPTSMSVPLNIVVEMLPNFGYQAFFADPRSTDIINTHLERFVKMVFVGPGLFPGVKRSSDWVKLGELEKYLTAKEDPPSGGVPLYTPEEQHAHIQFLKGKMDGPLNWYRTRDINALEDEGQDDLDRNVTCPVLGLIPDKDSALPKTMWENSSDQLPNFRSAELQNCGHWAMLEQPARIGLEVDRWIREEILRKSSL</sequence>
<dbReference type="Gene3D" id="3.40.50.1820">
    <property type="entry name" value="alpha/beta hydrolase"/>
    <property type="match status" value="1"/>
</dbReference>
<accession>A0A177TNT7</accession>
<reference evidence="1" key="2">
    <citation type="journal article" date="2019" name="IMA Fungus">
        <title>Genome sequencing and comparison of five Tilletia species to identify candidate genes for the detection of regulated species infecting wheat.</title>
        <authorList>
            <person name="Nguyen H.D.T."/>
            <person name="Sultana T."/>
            <person name="Kesanakurti P."/>
            <person name="Hambleton S."/>
        </authorList>
    </citation>
    <scope>NUCLEOTIDE SEQUENCE</scope>
    <source>
        <strain evidence="1">DAOMC 236416</strain>
    </source>
</reference>
<dbReference type="SUPFAM" id="SSF53474">
    <property type="entry name" value="alpha/beta-Hydrolases"/>
    <property type="match status" value="1"/>
</dbReference>
<organism evidence="1 2">
    <name type="scientific">Tilletia indica</name>
    <dbReference type="NCBI Taxonomy" id="43049"/>
    <lineage>
        <taxon>Eukaryota</taxon>
        <taxon>Fungi</taxon>
        <taxon>Dikarya</taxon>
        <taxon>Basidiomycota</taxon>
        <taxon>Ustilaginomycotina</taxon>
        <taxon>Exobasidiomycetes</taxon>
        <taxon>Tilletiales</taxon>
        <taxon>Tilletiaceae</taxon>
        <taxon>Tilletia</taxon>
    </lineage>
</organism>
<dbReference type="PANTHER" id="PTHR43329">
    <property type="entry name" value="EPOXIDE HYDROLASE"/>
    <property type="match status" value="1"/>
</dbReference>
<dbReference type="Pfam" id="PF12697">
    <property type="entry name" value="Abhydrolase_6"/>
    <property type="match status" value="1"/>
</dbReference>
<evidence type="ECO:0000313" key="2">
    <source>
        <dbReference type="Proteomes" id="UP000077521"/>
    </source>
</evidence>
<keyword evidence="2" id="KW-1185">Reference proteome</keyword>
<name>A0A177TNT7_9BASI</name>
<dbReference type="EMBL" id="LWDF02000423">
    <property type="protein sequence ID" value="KAE8248876.1"/>
    <property type="molecule type" value="Genomic_DNA"/>
</dbReference>
<dbReference type="Proteomes" id="UP000077521">
    <property type="component" value="Unassembled WGS sequence"/>
</dbReference>
<dbReference type="InterPro" id="IPR029058">
    <property type="entry name" value="AB_hydrolase_fold"/>
</dbReference>